<comment type="caution">
    <text evidence="3">The sequence shown here is derived from an EMBL/GenBank/DDBJ whole genome shotgun (WGS) entry which is preliminary data.</text>
</comment>
<feature type="non-terminal residue" evidence="3">
    <location>
        <position position="265"/>
    </location>
</feature>
<dbReference type="PANTHER" id="PTHR43185:SF1">
    <property type="entry name" value="FE(2+) TRANSPORTER FEOB"/>
    <property type="match status" value="1"/>
</dbReference>
<protein>
    <recommendedName>
        <fullName evidence="2">Nucleoside transporter/FeoB GTPase Gate domain-containing protein</fullName>
    </recommendedName>
</protein>
<feature type="transmembrane region" description="Helical" evidence="1">
    <location>
        <begin position="46"/>
        <end position="66"/>
    </location>
</feature>
<name>X1PNB3_9ZZZZ</name>
<feature type="transmembrane region" description="Helical" evidence="1">
    <location>
        <begin position="204"/>
        <end position="227"/>
    </location>
</feature>
<sequence length="265" mass="28889">AKPSDYQYEEQERWHEVGNIVEAVQKVTHRHHTLLERLGDASVKPITGLPIAAVVLFAAFWLIRFIGEGLIGYVGEPIFEKLWAPVMLKLSSLLGSEGFLGFLHSLLIGDLIDGEIDFGQSFGLLTTGLFVPLGAVLPYVFAFYVVLSFLEDLGYLPRLAVMVDTLMHKLGLHGFAIVPMMLGLGCNVPGVLSIRILETRRERFIAATILAIGVPCAALQAMVVGLVVEKGGLGSLGIVYATLFAVWVVLGFLLNRLFKGESPEI</sequence>
<feature type="transmembrane region" description="Helical" evidence="1">
    <location>
        <begin position="129"/>
        <end position="150"/>
    </location>
</feature>
<dbReference type="EMBL" id="BARV01025399">
    <property type="protein sequence ID" value="GAI43991.1"/>
    <property type="molecule type" value="Genomic_DNA"/>
</dbReference>
<dbReference type="AlphaFoldDB" id="X1PNB3"/>
<dbReference type="GO" id="GO:0005886">
    <property type="term" value="C:plasma membrane"/>
    <property type="evidence" value="ECO:0007669"/>
    <property type="project" value="TreeGrafter"/>
</dbReference>
<keyword evidence="1" id="KW-1133">Transmembrane helix</keyword>
<keyword evidence="1" id="KW-0472">Membrane</keyword>
<dbReference type="GO" id="GO:0015093">
    <property type="term" value="F:ferrous iron transmembrane transporter activity"/>
    <property type="evidence" value="ECO:0007669"/>
    <property type="project" value="TreeGrafter"/>
</dbReference>
<dbReference type="InterPro" id="IPR050860">
    <property type="entry name" value="FeoB_GTPase"/>
</dbReference>
<proteinExistence type="predicted"/>
<feature type="transmembrane region" description="Helical" evidence="1">
    <location>
        <begin position="233"/>
        <end position="254"/>
    </location>
</feature>
<keyword evidence="1" id="KW-0812">Transmembrane</keyword>
<evidence type="ECO:0000313" key="3">
    <source>
        <dbReference type="EMBL" id="GAI43991.1"/>
    </source>
</evidence>
<reference evidence="3" key="1">
    <citation type="journal article" date="2014" name="Front. Microbiol.">
        <title>High frequency of phylogenetically diverse reductive dehalogenase-homologous genes in deep subseafloor sedimentary metagenomes.</title>
        <authorList>
            <person name="Kawai M."/>
            <person name="Futagami T."/>
            <person name="Toyoda A."/>
            <person name="Takaki Y."/>
            <person name="Nishi S."/>
            <person name="Hori S."/>
            <person name="Arai W."/>
            <person name="Tsubouchi T."/>
            <person name="Morono Y."/>
            <person name="Uchiyama I."/>
            <person name="Ito T."/>
            <person name="Fujiyama A."/>
            <person name="Inagaki F."/>
            <person name="Takami H."/>
        </authorList>
    </citation>
    <scope>NUCLEOTIDE SEQUENCE</scope>
    <source>
        <strain evidence="3">Expedition CK06-06</strain>
    </source>
</reference>
<feature type="domain" description="Nucleoside transporter/FeoB GTPase Gate" evidence="2">
    <location>
        <begin position="136"/>
        <end position="227"/>
    </location>
</feature>
<organism evidence="3">
    <name type="scientific">marine sediment metagenome</name>
    <dbReference type="NCBI Taxonomy" id="412755"/>
    <lineage>
        <taxon>unclassified sequences</taxon>
        <taxon>metagenomes</taxon>
        <taxon>ecological metagenomes</taxon>
    </lineage>
</organism>
<gene>
    <name evidence="3" type="ORF">S06H3_41255</name>
</gene>
<dbReference type="InterPro" id="IPR011642">
    <property type="entry name" value="Gate_dom"/>
</dbReference>
<accession>X1PNB3</accession>
<evidence type="ECO:0000256" key="1">
    <source>
        <dbReference type="SAM" id="Phobius"/>
    </source>
</evidence>
<feature type="non-terminal residue" evidence="3">
    <location>
        <position position="1"/>
    </location>
</feature>
<dbReference type="Pfam" id="PF07670">
    <property type="entry name" value="Gate"/>
    <property type="match status" value="1"/>
</dbReference>
<feature type="transmembrane region" description="Helical" evidence="1">
    <location>
        <begin position="170"/>
        <end position="192"/>
    </location>
</feature>
<evidence type="ECO:0000259" key="2">
    <source>
        <dbReference type="Pfam" id="PF07670"/>
    </source>
</evidence>
<dbReference type="PANTHER" id="PTHR43185">
    <property type="entry name" value="FERROUS IRON TRANSPORT PROTEIN B"/>
    <property type="match status" value="1"/>
</dbReference>